<dbReference type="SUPFAM" id="SSF55729">
    <property type="entry name" value="Acyl-CoA N-acyltransferases (Nat)"/>
    <property type="match status" value="1"/>
</dbReference>
<proteinExistence type="predicted"/>
<feature type="domain" description="N-acetyltransferase" evidence="1">
    <location>
        <begin position="16"/>
        <end position="171"/>
    </location>
</feature>
<dbReference type="OrthoDB" id="6293260at2"/>
<dbReference type="Proteomes" id="UP000273516">
    <property type="component" value="Unassembled WGS sequence"/>
</dbReference>
<keyword evidence="3" id="KW-1185">Reference proteome</keyword>
<dbReference type="Pfam" id="PF13302">
    <property type="entry name" value="Acetyltransf_3"/>
    <property type="match status" value="1"/>
</dbReference>
<comment type="caution">
    <text evidence="2">The sequence shown here is derived from an EMBL/GenBank/DDBJ whole genome shotgun (WGS) entry which is preliminary data.</text>
</comment>
<name>A0A3M0MKX6_9RHOB</name>
<dbReference type="Gene3D" id="3.40.630.30">
    <property type="match status" value="1"/>
</dbReference>
<evidence type="ECO:0000313" key="2">
    <source>
        <dbReference type="EMBL" id="RMC37713.1"/>
    </source>
</evidence>
<dbReference type="PROSITE" id="PS51186">
    <property type="entry name" value="GNAT"/>
    <property type="match status" value="1"/>
</dbReference>
<reference evidence="2 3" key="1">
    <citation type="submission" date="2018-07" db="EMBL/GenBank/DDBJ databases">
        <authorList>
            <person name="Zhang Y."/>
            <person name="Wang L."/>
            <person name="Ma S."/>
        </authorList>
    </citation>
    <scope>NUCLEOTIDE SEQUENCE [LARGE SCALE GENOMIC DNA]</scope>
    <source>
        <strain evidence="2 3">4-2</strain>
    </source>
</reference>
<protein>
    <submittedName>
        <fullName evidence="2">N-acetyltransferase</fullName>
    </submittedName>
</protein>
<dbReference type="PANTHER" id="PTHR43792">
    <property type="entry name" value="GNAT FAMILY, PUTATIVE (AFU_ORTHOLOGUE AFUA_3G00765)-RELATED-RELATED"/>
    <property type="match status" value="1"/>
</dbReference>
<dbReference type="InterPro" id="IPR000182">
    <property type="entry name" value="GNAT_dom"/>
</dbReference>
<organism evidence="2 3">
    <name type="scientific">Paracoccus alkanivorans</name>
    <dbReference type="NCBI Taxonomy" id="2116655"/>
    <lineage>
        <taxon>Bacteria</taxon>
        <taxon>Pseudomonadati</taxon>
        <taxon>Pseudomonadota</taxon>
        <taxon>Alphaproteobacteria</taxon>
        <taxon>Rhodobacterales</taxon>
        <taxon>Paracoccaceae</taxon>
        <taxon>Paracoccus</taxon>
    </lineage>
</organism>
<dbReference type="InterPro" id="IPR051531">
    <property type="entry name" value="N-acetyltransferase"/>
</dbReference>
<evidence type="ECO:0000313" key="3">
    <source>
        <dbReference type="Proteomes" id="UP000273516"/>
    </source>
</evidence>
<sequence length="173" mass="19222">MTTLSVDIPVLETERLILREPRMSDFEAHAKFAASERARFVGGPFDRWGAWRSFSSAVGHWMLFGHGFWVVEDKATGATAGRVGVIKPEGWSEPELGWHIYEGFEGRGLAHEAALRARDHAQGPMGFAPLISHIDPQNTRSRALAERLGATIEREGELLGHPVLIYRHVKDAA</sequence>
<evidence type="ECO:0000259" key="1">
    <source>
        <dbReference type="PROSITE" id="PS51186"/>
    </source>
</evidence>
<accession>A0A3M0MKX6</accession>
<dbReference type="EMBL" id="QOKZ01000001">
    <property type="protein sequence ID" value="RMC37713.1"/>
    <property type="molecule type" value="Genomic_DNA"/>
</dbReference>
<dbReference type="InterPro" id="IPR016181">
    <property type="entry name" value="Acyl_CoA_acyltransferase"/>
</dbReference>
<dbReference type="RefSeq" id="WP_122110799.1">
    <property type="nucleotide sequence ID" value="NZ_QOKZ01000001.1"/>
</dbReference>
<keyword evidence="2" id="KW-0808">Transferase</keyword>
<dbReference type="AlphaFoldDB" id="A0A3M0MKX6"/>
<dbReference type="GO" id="GO:0016747">
    <property type="term" value="F:acyltransferase activity, transferring groups other than amino-acyl groups"/>
    <property type="evidence" value="ECO:0007669"/>
    <property type="project" value="InterPro"/>
</dbReference>
<gene>
    <name evidence="2" type="ORF">C9E81_02950</name>
</gene>
<dbReference type="PANTHER" id="PTHR43792:SF1">
    <property type="entry name" value="N-ACETYLTRANSFERASE DOMAIN-CONTAINING PROTEIN"/>
    <property type="match status" value="1"/>
</dbReference>